<proteinExistence type="predicted"/>
<feature type="region of interest" description="Disordered" evidence="1">
    <location>
        <begin position="1"/>
        <end position="23"/>
    </location>
</feature>
<dbReference type="RefSeq" id="WP_260594265.1">
    <property type="nucleotide sequence ID" value="NZ_CP104003.1"/>
</dbReference>
<gene>
    <name evidence="2" type="ORF">N0B31_02765</name>
</gene>
<dbReference type="Proteomes" id="UP001057580">
    <property type="component" value="Chromosome"/>
</dbReference>
<reference evidence="2" key="1">
    <citation type="submission" date="2022-09" db="EMBL/GenBank/DDBJ databases">
        <title>Diverse halophilic archaea isolated from saline environments.</title>
        <authorList>
            <person name="Cui H.-L."/>
        </authorList>
    </citation>
    <scope>NUCLEOTIDE SEQUENCE</scope>
    <source>
        <strain evidence="2">ZS-35-S2</strain>
    </source>
</reference>
<evidence type="ECO:0000313" key="3">
    <source>
        <dbReference type="Proteomes" id="UP001057580"/>
    </source>
</evidence>
<dbReference type="AlphaFoldDB" id="A0A9E7R4H3"/>
<evidence type="ECO:0000313" key="2">
    <source>
        <dbReference type="EMBL" id="UWM55213.1"/>
    </source>
</evidence>
<dbReference type="EMBL" id="CP104003">
    <property type="protein sequence ID" value="UWM55213.1"/>
    <property type="molecule type" value="Genomic_DNA"/>
</dbReference>
<sequence length="127" mass="13661">MVDVVPSPEPDARPFNEPASVTLDPGQKATVRFTPEQRVTEFTLPILAISKARNTLYQARIDDTIRFGPAPAPPTDIDDMGVTFLPALSFSQSLEVEITRVSAAAGTQTYFIQPVGWEPTGGESNGA</sequence>
<dbReference type="KEGG" id="ssai:N0B31_02765"/>
<accession>A0A9E7R4H3</accession>
<protein>
    <submittedName>
        <fullName evidence="2">Uncharacterized protein</fullName>
    </submittedName>
</protein>
<organism evidence="2 3">
    <name type="scientific">Salinirubellus salinus</name>
    <dbReference type="NCBI Taxonomy" id="1364945"/>
    <lineage>
        <taxon>Archaea</taxon>
        <taxon>Methanobacteriati</taxon>
        <taxon>Methanobacteriota</taxon>
        <taxon>Stenosarchaea group</taxon>
        <taxon>Halobacteria</taxon>
        <taxon>Halobacteriales</taxon>
        <taxon>Natronomonadaceae</taxon>
        <taxon>Salinirubellus</taxon>
    </lineage>
</organism>
<keyword evidence="3" id="KW-1185">Reference proteome</keyword>
<dbReference type="GeneID" id="74941309"/>
<evidence type="ECO:0000256" key="1">
    <source>
        <dbReference type="SAM" id="MobiDB-lite"/>
    </source>
</evidence>
<name>A0A9E7R4H3_9EURY</name>